<reference evidence="2 3" key="1">
    <citation type="submission" date="2016-10" db="EMBL/GenBank/DDBJ databases">
        <authorList>
            <person name="de Groot N.N."/>
        </authorList>
    </citation>
    <scope>NUCLEOTIDE SEQUENCE [LARGE SCALE GENOMIC DNA]</scope>
    <source>
        <strain evidence="2 3">L 420-91</strain>
    </source>
</reference>
<organism evidence="2 3">
    <name type="scientific">Aneurinibacillus thermoaerophilus</name>
    <dbReference type="NCBI Taxonomy" id="143495"/>
    <lineage>
        <taxon>Bacteria</taxon>
        <taxon>Bacillati</taxon>
        <taxon>Bacillota</taxon>
        <taxon>Bacilli</taxon>
        <taxon>Bacillales</taxon>
        <taxon>Paenibacillaceae</taxon>
        <taxon>Aneurinibacillus group</taxon>
        <taxon>Aneurinibacillus</taxon>
    </lineage>
</organism>
<evidence type="ECO:0000313" key="2">
    <source>
        <dbReference type="EMBL" id="SDH80002.1"/>
    </source>
</evidence>
<evidence type="ECO:0000313" key="3">
    <source>
        <dbReference type="Proteomes" id="UP000198956"/>
    </source>
</evidence>
<dbReference type="EMBL" id="FNDE01000063">
    <property type="protein sequence ID" value="SDH80002.1"/>
    <property type="molecule type" value="Genomic_DNA"/>
</dbReference>
<dbReference type="Pfam" id="PF14412">
    <property type="entry name" value="AHH"/>
    <property type="match status" value="1"/>
</dbReference>
<evidence type="ECO:0000256" key="1">
    <source>
        <dbReference type="SAM" id="MobiDB-lite"/>
    </source>
</evidence>
<feature type="region of interest" description="Disordered" evidence="1">
    <location>
        <begin position="53"/>
        <end position="98"/>
    </location>
</feature>
<dbReference type="Proteomes" id="UP000198956">
    <property type="component" value="Unassembled WGS sequence"/>
</dbReference>
<dbReference type="InterPro" id="IPR032871">
    <property type="entry name" value="AHH_dom_containing"/>
</dbReference>
<gene>
    <name evidence="2" type="ORF">SAMN04489735_10631</name>
</gene>
<feature type="non-terminal residue" evidence="2">
    <location>
        <position position="1"/>
    </location>
</feature>
<proteinExistence type="predicted"/>
<name>A0A1G8FD83_ANETH</name>
<accession>A0A1G8FD83</accession>
<sequence>RELVGKENFDALTDNKWTMDDVKAAGGALENLFLGRLKIVKNINKTVKITKRLDKAKQPLQPPKPKQSTGNATKGTGNVPRLIPGKTGVVTGGDSTKLGKNMMESMGLSRSTNWKGYQAQHIIPSQMKNHPVIKKIGMDFDDASNGIFLRVPANDVSAMSRHKGFHSVYNKAVERALDKIDVKQSPEALQKQVFELQQKLKRLQEKGLPLYPKQGATVELWERWLSK</sequence>
<dbReference type="AlphaFoldDB" id="A0A1G8FD83"/>
<protein>
    <submittedName>
        <fullName evidence="2">A nuclease family of the HNH/ENDO VII superfamily with conserved AHH</fullName>
    </submittedName>
</protein>